<dbReference type="OrthoDB" id="290892at2"/>
<proteinExistence type="predicted"/>
<dbReference type="RefSeq" id="WP_077023567.1">
    <property type="nucleotide sequence ID" value="NZ_CP017641.1"/>
</dbReference>
<evidence type="ECO:0000313" key="2">
    <source>
        <dbReference type="Proteomes" id="UP000187735"/>
    </source>
</evidence>
<evidence type="ECO:0000313" key="1">
    <source>
        <dbReference type="EMBL" id="APZ91874.1"/>
    </source>
</evidence>
<organism evidence="1 2">
    <name type="scientific">Fuerstiella marisgermanici</name>
    <dbReference type="NCBI Taxonomy" id="1891926"/>
    <lineage>
        <taxon>Bacteria</taxon>
        <taxon>Pseudomonadati</taxon>
        <taxon>Planctomycetota</taxon>
        <taxon>Planctomycetia</taxon>
        <taxon>Planctomycetales</taxon>
        <taxon>Planctomycetaceae</taxon>
        <taxon>Fuerstiella</taxon>
    </lineage>
</organism>
<sequence length="256" mass="29627">MKLAYLVEVAALASAHSRLLIEKSEDIPNALLGDYYIHSRNRFNRWMRDLNDLEHGVTIRDPLHLFGLSPKEPPALSLAQQILVNDLLNRVWTVMLVACDRHRRQTRIESLAHNVFRSHQTVRHRALSVCLNDSSLEPEQVLQIEKLRTSAERWADLLSCGLMDSYALWDYAYDEQRAREFYRDRFHRERIAPQNSQAWTLILAGLRHSFPETGGLASSVHDDDRMITRCIIECFPGDTQSLAVWSLPTIERGQRI</sequence>
<dbReference type="AlphaFoldDB" id="A0A1P8WCV7"/>
<dbReference type="EMBL" id="CP017641">
    <property type="protein sequence ID" value="APZ91874.1"/>
    <property type="molecule type" value="Genomic_DNA"/>
</dbReference>
<accession>A0A1P8WCV7</accession>
<name>A0A1P8WCV7_9PLAN</name>
<dbReference type="KEGG" id="fmr:Fuma_01470"/>
<keyword evidence="2" id="KW-1185">Reference proteome</keyword>
<reference evidence="1 2" key="1">
    <citation type="journal article" date="2016" name="Front. Microbiol.">
        <title>Fuerstia marisgermanicae gen. nov., sp. nov., an Unusual Member of the Phylum Planctomycetes from the German Wadden Sea.</title>
        <authorList>
            <person name="Kohn T."/>
            <person name="Heuer A."/>
            <person name="Jogler M."/>
            <person name="Vollmers J."/>
            <person name="Boedeker C."/>
            <person name="Bunk B."/>
            <person name="Rast P."/>
            <person name="Borchert D."/>
            <person name="Glockner I."/>
            <person name="Freese H.M."/>
            <person name="Klenk H.P."/>
            <person name="Overmann J."/>
            <person name="Kaster A.K."/>
            <person name="Rohde M."/>
            <person name="Wiegand S."/>
            <person name="Jogler C."/>
        </authorList>
    </citation>
    <scope>NUCLEOTIDE SEQUENCE [LARGE SCALE GENOMIC DNA]</scope>
    <source>
        <strain evidence="1 2">NH11</strain>
    </source>
</reference>
<protein>
    <submittedName>
        <fullName evidence="1">Uncharacterized protein</fullName>
    </submittedName>
</protein>
<dbReference type="Proteomes" id="UP000187735">
    <property type="component" value="Chromosome"/>
</dbReference>
<gene>
    <name evidence="1" type="ORF">Fuma_01470</name>
</gene>